<proteinExistence type="predicted"/>
<dbReference type="Gene3D" id="2.50.20.10">
    <property type="entry name" value="Lipoprotein localisation LolA/LolB/LppX"/>
    <property type="match status" value="1"/>
</dbReference>
<gene>
    <name evidence="1" type="ORF">MW290_01095</name>
</gene>
<evidence type="ECO:0000313" key="1">
    <source>
        <dbReference type="EMBL" id="URI07253.1"/>
    </source>
</evidence>
<name>A0ABY4S1E8_AQUTE</name>
<dbReference type="EMBL" id="CP097635">
    <property type="protein sequence ID" value="URI07253.1"/>
    <property type="molecule type" value="Genomic_DNA"/>
</dbReference>
<evidence type="ECO:0000313" key="2">
    <source>
        <dbReference type="Proteomes" id="UP001056201"/>
    </source>
</evidence>
<reference evidence="1" key="1">
    <citation type="submission" date="2022-05" db="EMBL/GenBank/DDBJ databases">
        <title>An RpoN-dependent PEP-CTERM gene is involved in floc formation of an Aquincola tertiaricarbonis strain.</title>
        <authorList>
            <person name="Qiu D."/>
            <person name="Xia M."/>
        </authorList>
    </citation>
    <scope>NUCLEOTIDE SEQUENCE</scope>
    <source>
        <strain evidence="1">RN12</strain>
    </source>
</reference>
<dbReference type="InterPro" id="IPR010752">
    <property type="entry name" value="DUF1329"/>
</dbReference>
<protein>
    <submittedName>
        <fullName evidence="1">DUF1329 domain-containing protein</fullName>
    </submittedName>
</protein>
<dbReference type="Proteomes" id="UP001056201">
    <property type="component" value="Chromosome 1"/>
</dbReference>
<accession>A0ABY4S1E8</accession>
<dbReference type="Pfam" id="PF07044">
    <property type="entry name" value="DUF1329"/>
    <property type="match status" value="1"/>
</dbReference>
<organism evidence="1 2">
    <name type="scientific">Aquincola tertiaricarbonis</name>
    <dbReference type="NCBI Taxonomy" id="391953"/>
    <lineage>
        <taxon>Bacteria</taxon>
        <taxon>Pseudomonadati</taxon>
        <taxon>Pseudomonadota</taxon>
        <taxon>Betaproteobacteria</taxon>
        <taxon>Burkholderiales</taxon>
        <taxon>Sphaerotilaceae</taxon>
        <taxon>Aquincola</taxon>
    </lineage>
</organism>
<sequence length="468" mass="51736">MPHAHRPTLPTRALTRGITRGITRGLIAAAALIATLPPALAGVGADEAAKLKTTLTPLGAEKAGNADGSIPAWTGGYTTPIPGFKNGGRRGDPFANEKPLYSITAANMAKYEAQLTEGTRALLKKYPQTYRVDVYKTHRTAAAPQWVYDNTFKNATNARLEGAIVKGAYGGIPFPIPKTGEEVMANHELHWRGEAWQNDFRGYLVTASGQRVLSVEGTGDWQMPYYAQGQEAKFAGDYWLIRLVNSGPPVRAGEAITGRLNLDPDKSNTWVYLTGQRRVRKLPNACCDTPTPATAGVASFDEIDVFGGRNDRFNWKIVGKQEMLIPYNSNRLHTPTKDSDVLLANHLNPDHVRWELHRVWVVEATLKPGQRHQAPKSRYYIDEDTWVAVLGDRWDANGQLWKTIWAHPVVMPDLPATTPQQQWGFNDLISGAWYASGVVNERNVHYRTVPARSDSFFTPDAMAGEGVR</sequence>
<keyword evidence="2" id="KW-1185">Reference proteome</keyword>
<dbReference type="CDD" id="cd16329">
    <property type="entry name" value="LolA_like"/>
    <property type="match status" value="1"/>
</dbReference>
<dbReference type="RefSeq" id="WP_250195518.1">
    <property type="nucleotide sequence ID" value="NZ_CP097635.1"/>
</dbReference>